<organism evidence="1 2">
    <name type="scientific">Erysipelothrix inopinata</name>
    <dbReference type="NCBI Taxonomy" id="225084"/>
    <lineage>
        <taxon>Bacteria</taxon>
        <taxon>Bacillati</taxon>
        <taxon>Bacillota</taxon>
        <taxon>Erysipelotrichia</taxon>
        <taxon>Erysipelotrichales</taxon>
        <taxon>Erysipelotrichaceae</taxon>
        <taxon>Erysipelothrix</taxon>
    </lineage>
</organism>
<proteinExistence type="predicted"/>
<dbReference type="KEGG" id="eio:H9L01_06105"/>
<accession>A0A7G9RWI5</accession>
<dbReference type="Proteomes" id="UP000515928">
    <property type="component" value="Chromosome"/>
</dbReference>
<dbReference type="RefSeq" id="WP_187533093.1">
    <property type="nucleotide sequence ID" value="NZ_CBCSHU010000002.1"/>
</dbReference>
<sequence length="60" mass="6535">MKKLFPLAIIGAAVGAAAYYFDQNNKKHVEKTLNALDEISETAESTVKDLAQDLVDAPKE</sequence>
<evidence type="ECO:0000313" key="2">
    <source>
        <dbReference type="Proteomes" id="UP000515928"/>
    </source>
</evidence>
<evidence type="ECO:0000313" key="1">
    <source>
        <dbReference type="EMBL" id="QNN59960.1"/>
    </source>
</evidence>
<gene>
    <name evidence="1" type="ORF">H9L01_06105</name>
</gene>
<protein>
    <submittedName>
        <fullName evidence="1">Uncharacterized protein</fullName>
    </submittedName>
</protein>
<dbReference type="AlphaFoldDB" id="A0A7G9RWI5"/>
<dbReference type="EMBL" id="CP060715">
    <property type="protein sequence ID" value="QNN59960.1"/>
    <property type="molecule type" value="Genomic_DNA"/>
</dbReference>
<name>A0A7G9RWI5_9FIRM</name>
<reference evidence="1 2" key="1">
    <citation type="submission" date="2020-08" db="EMBL/GenBank/DDBJ databases">
        <title>Genome sequence of Erysipelothrix inopinata DSM 15511T.</title>
        <authorList>
            <person name="Hyun D.-W."/>
            <person name="Bae J.-W."/>
        </authorList>
    </citation>
    <scope>NUCLEOTIDE SEQUENCE [LARGE SCALE GENOMIC DNA]</scope>
    <source>
        <strain evidence="1 2">DSM 15511</strain>
    </source>
</reference>
<keyword evidence="2" id="KW-1185">Reference proteome</keyword>